<dbReference type="STRING" id="1293036.GCA_001315825_00362"/>
<dbReference type="PROSITE" id="PS51171">
    <property type="entry name" value="PREPHENATE_DEHYDR_3"/>
    <property type="match status" value="1"/>
</dbReference>
<dbReference type="Proteomes" id="UP000247586">
    <property type="component" value="Chromosome"/>
</dbReference>
<dbReference type="PANTHER" id="PTHR21022:SF19">
    <property type="entry name" value="PREPHENATE DEHYDRATASE-RELATED"/>
    <property type="match status" value="1"/>
</dbReference>
<keyword evidence="3" id="KW-0584">Phenylalanine biosynthesis</keyword>
<gene>
    <name evidence="8" type="ORF">DFR87_07030</name>
</gene>
<dbReference type="EMBL" id="CP029287">
    <property type="protein sequence ID" value="AWR99479.1"/>
    <property type="molecule type" value="Genomic_DNA"/>
</dbReference>
<reference evidence="9" key="2">
    <citation type="submission" date="2020-03" db="EMBL/GenBank/DDBJ databases">
        <title>Complete Genome Sequences of Extremely Thermoacidophilic, Metal-Mobilizing Type-Strain Members of the Archaeal Family Sulfolobaceae: Acidianus brierleyi DSM-1651T, Acidianus sulfidivorans DSM-18786T, Metallosphaera hakonensis DSM-7519T, and Metallosphaera prunae DSM-10039T.</title>
        <authorList>
            <person name="Counts J.A."/>
            <person name="Kelly R.M."/>
        </authorList>
    </citation>
    <scope>NUCLEOTIDE SEQUENCE [LARGE SCALE GENOMIC DNA]</scope>
    <source>
        <strain evidence="9">HO1-1</strain>
    </source>
</reference>
<dbReference type="OrthoDB" id="8755at2157"/>
<dbReference type="Pfam" id="PF00800">
    <property type="entry name" value="PDT"/>
    <property type="match status" value="1"/>
</dbReference>
<keyword evidence="2" id="KW-0057">Aromatic amino acid biosynthesis</keyword>
<dbReference type="SUPFAM" id="SSF53850">
    <property type="entry name" value="Periplasmic binding protein-like II"/>
    <property type="match status" value="1"/>
</dbReference>
<evidence type="ECO:0000313" key="8">
    <source>
        <dbReference type="EMBL" id="AWR99479.1"/>
    </source>
</evidence>
<evidence type="ECO:0000256" key="2">
    <source>
        <dbReference type="ARBA" id="ARBA00023141"/>
    </source>
</evidence>
<dbReference type="InterPro" id="IPR002912">
    <property type="entry name" value="ACT_dom"/>
</dbReference>
<dbReference type="CDD" id="cd04905">
    <property type="entry name" value="ACT_CM-PDT"/>
    <property type="match status" value="1"/>
</dbReference>
<dbReference type="InterPro" id="IPR045865">
    <property type="entry name" value="ACT-like_dom_sf"/>
</dbReference>
<name>A0A2U9ITV8_9CREN</name>
<sequence length="268" mass="30099">MKVDPDGIYYLGPKGSFSHEVALRLEGDHVELPTISEIFESVSKGGVGIVPVENTLEGPVNETLDNLYTREDIFVNQRIDTKIDLVLASRYDVELPLVKRVYSHNHAIHEARNTLSKLGLSNFIPVNSTSKAAQLAAEDRESAAICSKFAANIYGLKVLRDNIQDGVNITRFLVISKQLTKAGEKTILLFTVPDTPGSLYRVLEKFYLHNVNLSMIYSRPVKVIPWNYYFYLEFDGDLVMAEKTGLLQELKNVTQQLKIKGTYTTLVT</sequence>
<evidence type="ECO:0000256" key="4">
    <source>
        <dbReference type="ARBA" id="ARBA00023239"/>
    </source>
</evidence>
<reference evidence="9" key="3">
    <citation type="submission" date="2020-03" db="EMBL/GenBank/DDBJ databases">
        <title>Sequencing and Assembly of Multiple Reported Metal-Biooxidizing Members of the Extremely Thermoacidophilic Archaeal Family Sulfolobaceae.</title>
        <authorList>
            <person name="Counts J.A."/>
            <person name="Kelly R.M."/>
        </authorList>
    </citation>
    <scope>NUCLEOTIDE SEQUENCE [LARGE SCALE GENOMIC DNA]</scope>
    <source>
        <strain evidence="9">HO1-1</strain>
    </source>
</reference>
<dbReference type="GO" id="GO:0009094">
    <property type="term" value="P:L-phenylalanine biosynthetic process"/>
    <property type="evidence" value="ECO:0007669"/>
    <property type="project" value="UniProtKB-KW"/>
</dbReference>
<keyword evidence="9" id="KW-1185">Reference proteome</keyword>
<evidence type="ECO:0000259" key="6">
    <source>
        <dbReference type="PROSITE" id="PS51171"/>
    </source>
</evidence>
<feature type="domain" description="ACT" evidence="7">
    <location>
        <begin position="187"/>
        <end position="264"/>
    </location>
</feature>
<protein>
    <submittedName>
        <fullName evidence="8">Prephenate dehydratase</fullName>
    </submittedName>
</protein>
<feature type="domain" description="Prephenate dehydratase" evidence="6">
    <location>
        <begin position="7"/>
        <end position="177"/>
    </location>
</feature>
<reference evidence="8 9" key="1">
    <citation type="submission" date="2018-05" db="EMBL/GenBank/DDBJ databases">
        <title>Complete Genome Sequences of Extremely Thermoacidophilic, Metal-Mobilizing Type-Strain Members of the Archaeal Family Sulfolobaceae: Acidianus brierleyi DSM-1651T, Acidianus sulfidivorans DSM-18786T, Metallosphaera hakonensis DSM-7519T, and Metallosphaera prunae DSM-10039T.</title>
        <authorList>
            <person name="Counts J.A."/>
            <person name="Kelly R.M."/>
        </authorList>
    </citation>
    <scope>NUCLEOTIDE SEQUENCE [LARGE SCALE GENOMIC DNA]</scope>
    <source>
        <strain evidence="8 9">HO1-1</strain>
    </source>
</reference>
<dbReference type="GO" id="GO:0004664">
    <property type="term" value="F:prephenate dehydratase activity"/>
    <property type="evidence" value="ECO:0007669"/>
    <property type="project" value="InterPro"/>
</dbReference>
<proteinExistence type="predicted"/>
<keyword evidence="1" id="KW-0028">Amino-acid biosynthesis</keyword>
<dbReference type="SUPFAM" id="SSF55021">
    <property type="entry name" value="ACT-like"/>
    <property type="match status" value="1"/>
</dbReference>
<dbReference type="PANTHER" id="PTHR21022">
    <property type="entry name" value="PREPHENATE DEHYDRATASE P PROTEIN"/>
    <property type="match status" value="1"/>
</dbReference>
<evidence type="ECO:0000259" key="7">
    <source>
        <dbReference type="PROSITE" id="PS51671"/>
    </source>
</evidence>
<evidence type="ECO:0000256" key="5">
    <source>
        <dbReference type="ARBA" id="ARBA00029440"/>
    </source>
</evidence>
<dbReference type="PROSITE" id="PS51671">
    <property type="entry name" value="ACT"/>
    <property type="match status" value="1"/>
</dbReference>
<evidence type="ECO:0000313" key="9">
    <source>
        <dbReference type="Proteomes" id="UP000247586"/>
    </source>
</evidence>
<dbReference type="GO" id="GO:0005737">
    <property type="term" value="C:cytoplasm"/>
    <property type="evidence" value="ECO:0007669"/>
    <property type="project" value="TreeGrafter"/>
</dbReference>
<comment type="pathway">
    <text evidence="5">Amino-acid biosynthesis.</text>
</comment>
<dbReference type="KEGG" id="mhk:DFR87_07030"/>
<accession>A0A2U9ITV8</accession>
<dbReference type="AlphaFoldDB" id="A0A2U9ITV8"/>
<dbReference type="CDD" id="cd13630">
    <property type="entry name" value="PBP2_PDT_1"/>
    <property type="match status" value="1"/>
</dbReference>
<dbReference type="InterPro" id="IPR001086">
    <property type="entry name" value="Preph_deHydtase"/>
</dbReference>
<dbReference type="Gene3D" id="3.40.190.10">
    <property type="entry name" value="Periplasmic binding protein-like II"/>
    <property type="match status" value="2"/>
</dbReference>
<evidence type="ECO:0000256" key="1">
    <source>
        <dbReference type="ARBA" id="ARBA00022605"/>
    </source>
</evidence>
<dbReference type="Pfam" id="PF01842">
    <property type="entry name" value="ACT"/>
    <property type="match status" value="1"/>
</dbReference>
<dbReference type="Gene3D" id="3.30.70.260">
    <property type="match status" value="1"/>
</dbReference>
<keyword evidence="4" id="KW-0456">Lyase</keyword>
<evidence type="ECO:0000256" key="3">
    <source>
        <dbReference type="ARBA" id="ARBA00023222"/>
    </source>
</evidence>
<organism evidence="8 9">
    <name type="scientific">Metallosphaera hakonensis JCM 8857 = DSM 7519</name>
    <dbReference type="NCBI Taxonomy" id="1293036"/>
    <lineage>
        <taxon>Archaea</taxon>
        <taxon>Thermoproteota</taxon>
        <taxon>Thermoprotei</taxon>
        <taxon>Sulfolobales</taxon>
        <taxon>Sulfolobaceae</taxon>
        <taxon>Metallosphaera</taxon>
    </lineage>
</organism>